<evidence type="ECO:0000256" key="11">
    <source>
        <dbReference type="ARBA" id="ARBA00023133"/>
    </source>
</evidence>
<evidence type="ECO:0000256" key="9">
    <source>
        <dbReference type="ARBA" id="ARBA00022827"/>
    </source>
</evidence>
<dbReference type="Gene3D" id="1.10.3110.10">
    <property type="entry name" value="protoporphyrinogen ix oxidase, domain 3"/>
    <property type="match status" value="1"/>
</dbReference>
<keyword evidence="10 12" id="KW-0560">Oxidoreductase</keyword>
<keyword evidence="12" id="KW-0963">Cytoplasm</keyword>
<dbReference type="NCBIfam" id="TIGR00562">
    <property type="entry name" value="proto_IX_ox"/>
    <property type="match status" value="1"/>
</dbReference>
<dbReference type="Pfam" id="PF01593">
    <property type="entry name" value="Amino_oxidase"/>
    <property type="match status" value="1"/>
</dbReference>
<comment type="subcellular location">
    <subcellularLocation>
        <location evidence="12">Cytoplasm</location>
    </subcellularLocation>
</comment>
<feature type="domain" description="Amine oxidase" evidence="13">
    <location>
        <begin position="13"/>
        <end position="430"/>
    </location>
</feature>
<evidence type="ECO:0000256" key="6">
    <source>
        <dbReference type="ARBA" id="ARBA00012402"/>
    </source>
</evidence>
<dbReference type="Gene3D" id="3.90.660.20">
    <property type="entry name" value="Protoporphyrinogen oxidase, mitochondrial, domain 2"/>
    <property type="match status" value="1"/>
</dbReference>
<comment type="similarity">
    <text evidence="5 12">Belongs to the protoporphyrinogen/coproporphyrinogen oxidase family. Coproporphyrinogen III oxidase subfamily.</text>
</comment>
<keyword evidence="9 12" id="KW-0274">FAD</keyword>
<dbReference type="Proteomes" id="UP001595816">
    <property type="component" value="Unassembled WGS sequence"/>
</dbReference>
<dbReference type="PANTHER" id="PTHR42923">
    <property type="entry name" value="PROTOPORPHYRINOGEN OXIDASE"/>
    <property type="match status" value="1"/>
</dbReference>
<comment type="catalytic activity">
    <reaction evidence="1">
        <text>coproporphyrinogen III + 3 O2 = coproporphyrin III + 3 H2O2</text>
        <dbReference type="Rhea" id="RHEA:43436"/>
        <dbReference type="ChEBI" id="CHEBI:15379"/>
        <dbReference type="ChEBI" id="CHEBI:16240"/>
        <dbReference type="ChEBI" id="CHEBI:57309"/>
        <dbReference type="ChEBI" id="CHEBI:131725"/>
        <dbReference type="EC" id="1.3.3.15"/>
    </reaction>
    <physiologicalReaction direction="left-to-right" evidence="1">
        <dbReference type="Rhea" id="RHEA:43437"/>
    </physiologicalReaction>
</comment>
<keyword evidence="11 12" id="KW-0350">Heme biosynthesis</keyword>
<dbReference type="InterPro" id="IPR050464">
    <property type="entry name" value="Zeta_carotene_desat/Oxidored"/>
</dbReference>
<dbReference type="RefSeq" id="WP_253756518.1">
    <property type="nucleotide sequence ID" value="NZ_JAMZDZ010000001.1"/>
</dbReference>
<evidence type="ECO:0000313" key="15">
    <source>
        <dbReference type="Proteomes" id="UP001595816"/>
    </source>
</evidence>
<dbReference type="EMBL" id="JBHSAY010000021">
    <property type="protein sequence ID" value="MFC4135336.1"/>
    <property type="molecule type" value="Genomic_DNA"/>
</dbReference>
<dbReference type="SUPFAM" id="SSF51905">
    <property type="entry name" value="FAD/NAD(P)-binding domain"/>
    <property type="match status" value="1"/>
</dbReference>
<keyword evidence="8 12" id="KW-0285">Flavoprotein</keyword>
<evidence type="ECO:0000256" key="5">
    <source>
        <dbReference type="ARBA" id="ARBA00008310"/>
    </source>
</evidence>
<dbReference type="GO" id="GO:0004729">
    <property type="term" value="F:oxygen-dependent protoporphyrinogen oxidase activity"/>
    <property type="evidence" value="ECO:0007669"/>
    <property type="project" value="UniProtKB-EC"/>
</dbReference>
<evidence type="ECO:0000259" key="13">
    <source>
        <dbReference type="Pfam" id="PF01593"/>
    </source>
</evidence>
<reference evidence="15" key="1">
    <citation type="journal article" date="2019" name="Int. J. Syst. Evol. Microbiol.">
        <title>The Global Catalogue of Microorganisms (GCM) 10K type strain sequencing project: providing services to taxonomists for standard genome sequencing and annotation.</title>
        <authorList>
            <consortium name="The Broad Institute Genomics Platform"/>
            <consortium name="The Broad Institute Genome Sequencing Center for Infectious Disease"/>
            <person name="Wu L."/>
            <person name="Ma J."/>
        </authorList>
    </citation>
    <scope>NUCLEOTIDE SEQUENCE [LARGE SCALE GENOMIC DNA]</scope>
    <source>
        <strain evidence="15">CGMCC 4.7289</strain>
    </source>
</reference>
<evidence type="ECO:0000256" key="2">
    <source>
        <dbReference type="ARBA" id="ARBA00001974"/>
    </source>
</evidence>
<evidence type="ECO:0000256" key="12">
    <source>
        <dbReference type="RuleBase" id="RU364052"/>
    </source>
</evidence>
<proteinExistence type="inferred from homology"/>
<dbReference type="EC" id="1.3.3.15" evidence="6 12"/>
<comment type="pathway">
    <text evidence="4 12">Porphyrin-containing compound metabolism; protoheme biosynthesis.</text>
</comment>
<evidence type="ECO:0000313" key="14">
    <source>
        <dbReference type="EMBL" id="MFC4135336.1"/>
    </source>
</evidence>
<gene>
    <name evidence="14" type="primary">hemG</name>
    <name evidence="14" type="ORF">ACFOZ4_32395</name>
</gene>
<comment type="function">
    <text evidence="3 12">Involved in coproporphyrin-dependent heme b biosynthesis. Catalyzes the oxidation of coproporphyrinogen III to coproporphyrin III.</text>
</comment>
<dbReference type="Gene3D" id="3.50.50.60">
    <property type="entry name" value="FAD/NAD(P)-binding domain"/>
    <property type="match status" value="1"/>
</dbReference>
<dbReference type="InterPro" id="IPR036188">
    <property type="entry name" value="FAD/NAD-bd_sf"/>
</dbReference>
<evidence type="ECO:0000256" key="10">
    <source>
        <dbReference type="ARBA" id="ARBA00023002"/>
    </source>
</evidence>
<dbReference type="InterPro" id="IPR002937">
    <property type="entry name" value="Amino_oxidase"/>
</dbReference>
<organism evidence="14 15">
    <name type="scientific">Hamadaea flava</name>
    <dbReference type="NCBI Taxonomy" id="1742688"/>
    <lineage>
        <taxon>Bacteria</taxon>
        <taxon>Bacillati</taxon>
        <taxon>Actinomycetota</taxon>
        <taxon>Actinomycetes</taxon>
        <taxon>Micromonosporales</taxon>
        <taxon>Micromonosporaceae</taxon>
        <taxon>Hamadaea</taxon>
    </lineage>
</organism>
<name>A0ABV8LYB9_9ACTN</name>
<comment type="cofactor">
    <cofactor evidence="2 12">
        <name>FAD</name>
        <dbReference type="ChEBI" id="CHEBI:57692"/>
    </cofactor>
</comment>
<dbReference type="SUPFAM" id="SSF54373">
    <property type="entry name" value="FAD-linked reductases, C-terminal domain"/>
    <property type="match status" value="1"/>
</dbReference>
<evidence type="ECO:0000256" key="3">
    <source>
        <dbReference type="ARBA" id="ARBA00002185"/>
    </source>
</evidence>
<protein>
    <recommendedName>
        <fullName evidence="7 12">Coproporphyrinogen III oxidase</fullName>
        <ecNumber evidence="6 12">1.3.3.15</ecNumber>
    </recommendedName>
</protein>
<evidence type="ECO:0000256" key="1">
    <source>
        <dbReference type="ARBA" id="ARBA00001755"/>
    </source>
</evidence>
<evidence type="ECO:0000256" key="7">
    <source>
        <dbReference type="ARBA" id="ARBA00019046"/>
    </source>
</evidence>
<evidence type="ECO:0000256" key="4">
    <source>
        <dbReference type="ARBA" id="ARBA00004744"/>
    </source>
</evidence>
<dbReference type="InterPro" id="IPR004572">
    <property type="entry name" value="Protoporphyrinogen_oxidase"/>
</dbReference>
<dbReference type="PANTHER" id="PTHR42923:SF3">
    <property type="entry name" value="PROTOPORPHYRINOGEN OXIDASE"/>
    <property type="match status" value="1"/>
</dbReference>
<evidence type="ECO:0000256" key="8">
    <source>
        <dbReference type="ARBA" id="ARBA00022630"/>
    </source>
</evidence>
<accession>A0ABV8LYB9</accession>
<comment type="caution">
    <text evidence="14">The sequence shown here is derived from an EMBL/GenBank/DDBJ whole genome shotgun (WGS) entry which is preliminary data.</text>
</comment>
<sequence length="435" mass="43994">MSTRHVVVVGGGVAGLTAALRLAESGVRVTLVEATARLGGKIQTGGDGIETGAEQFLMRTPDGGPSGAARLVADLELGDRLVHPALGAAGLWVDGRLHPMPTGTLMGVPGFSAALDGVATLADADRDLGVPVLSGQDVAVGDLVRSRLGGEVVEHLVDPLLGGVYAGRADLLSLQATIPNLYAALQTAHTLRDGVAASLVKRSAGGPVFGTLRGGLSRLVEALSQRLLDLGVAIHYGIPLRALDELDADAYVLACPAKPAAALLPPAVADLVGELDYASIGLVSMRLPGADLPALTGFLVPADQGLSIKAATFFSRKWEHLAGEPEAAVRVSVGRYGDVGALAMTDEALGAAVQADLAKVVGPLPAASAVRVTRWGGALPQYAPGHLDRVAEARALLGAGRKPVVLAGAAFDGVGIPVCIASGEKAAADLGEFVS</sequence>
<keyword evidence="15" id="KW-1185">Reference proteome</keyword>